<dbReference type="EMBL" id="JARJCM010000011">
    <property type="protein sequence ID" value="KAJ7042951.1"/>
    <property type="molecule type" value="Genomic_DNA"/>
</dbReference>
<protein>
    <submittedName>
        <fullName evidence="2">Uncharacterized protein</fullName>
    </submittedName>
</protein>
<evidence type="ECO:0000313" key="2">
    <source>
        <dbReference type="EMBL" id="KAJ7042951.1"/>
    </source>
</evidence>
<accession>A0AAD6XCG4</accession>
<gene>
    <name evidence="2" type="ORF">C8F04DRAFT_1075376</name>
</gene>
<sequence length="523" mass="58754">MAVSLLSASPEILRAIVLLAVDALGPPQEWYSLVLSCQALRRQLDTPAMHTLLFANAFHVPADVLHLFPAHAKTEMRRRFLALKYFRRGRAQCFDDSGSFTDALWVAYVMLRAEEPRQMNVDQLLWAGLPGLLLLYIQQRLNDGAKDNHGWPLCNETNSLVITLMWLLSSEASVRAESTATLSYVLAALAPFALAAFRYPLSNLPGDYFGLNSVDNTPSKIILHAPPPTREVEYFGTRTVQVPSAPIYSILCYFTRLDTLSPMFPVHLSSATEAPSKIGPRREDVEHFINECRTRFEPWDFALKYPGSSIADPLTRCLSPPYFPGFLTGSWQGSSIVPCVNEYRHWRTDPDAPETMEMFCRQPMYLTLQEYVCYRTKTGEEKPMRSENGCTKEDEAWLPSSWAEKDGGIEVSDESNNCNTFYSKVDNNNIAQLENVVDVLVMGQTDDPYASAWGAFKVLGRVRLSDGLIILRRESVSGMGTTLLRGYMSSPRNFAGRYRAIHKGYAAAEWEAAFSLCKMDTKA</sequence>
<feature type="signal peptide" evidence="1">
    <location>
        <begin position="1"/>
        <end position="15"/>
    </location>
</feature>
<keyword evidence="3" id="KW-1185">Reference proteome</keyword>
<proteinExistence type="predicted"/>
<dbReference type="AlphaFoldDB" id="A0AAD6XCG4"/>
<name>A0AAD6XCG4_9AGAR</name>
<organism evidence="2 3">
    <name type="scientific">Mycena alexandri</name>
    <dbReference type="NCBI Taxonomy" id="1745969"/>
    <lineage>
        <taxon>Eukaryota</taxon>
        <taxon>Fungi</taxon>
        <taxon>Dikarya</taxon>
        <taxon>Basidiomycota</taxon>
        <taxon>Agaricomycotina</taxon>
        <taxon>Agaricomycetes</taxon>
        <taxon>Agaricomycetidae</taxon>
        <taxon>Agaricales</taxon>
        <taxon>Marasmiineae</taxon>
        <taxon>Mycenaceae</taxon>
        <taxon>Mycena</taxon>
    </lineage>
</organism>
<feature type="chain" id="PRO_5042119993" evidence="1">
    <location>
        <begin position="16"/>
        <end position="523"/>
    </location>
</feature>
<evidence type="ECO:0000256" key="1">
    <source>
        <dbReference type="SAM" id="SignalP"/>
    </source>
</evidence>
<dbReference type="Proteomes" id="UP001218188">
    <property type="component" value="Unassembled WGS sequence"/>
</dbReference>
<evidence type="ECO:0000313" key="3">
    <source>
        <dbReference type="Proteomes" id="UP001218188"/>
    </source>
</evidence>
<reference evidence="2" key="1">
    <citation type="submission" date="2023-03" db="EMBL/GenBank/DDBJ databases">
        <title>Massive genome expansion in bonnet fungi (Mycena s.s.) driven by repeated elements and novel gene families across ecological guilds.</title>
        <authorList>
            <consortium name="Lawrence Berkeley National Laboratory"/>
            <person name="Harder C.B."/>
            <person name="Miyauchi S."/>
            <person name="Viragh M."/>
            <person name="Kuo A."/>
            <person name="Thoen E."/>
            <person name="Andreopoulos B."/>
            <person name="Lu D."/>
            <person name="Skrede I."/>
            <person name="Drula E."/>
            <person name="Henrissat B."/>
            <person name="Morin E."/>
            <person name="Kohler A."/>
            <person name="Barry K."/>
            <person name="LaButti K."/>
            <person name="Morin E."/>
            <person name="Salamov A."/>
            <person name="Lipzen A."/>
            <person name="Mereny Z."/>
            <person name="Hegedus B."/>
            <person name="Baldrian P."/>
            <person name="Stursova M."/>
            <person name="Weitz H."/>
            <person name="Taylor A."/>
            <person name="Grigoriev I.V."/>
            <person name="Nagy L.G."/>
            <person name="Martin F."/>
            <person name="Kauserud H."/>
        </authorList>
    </citation>
    <scope>NUCLEOTIDE SEQUENCE</scope>
    <source>
        <strain evidence="2">CBHHK200</strain>
    </source>
</reference>
<keyword evidence="1" id="KW-0732">Signal</keyword>
<comment type="caution">
    <text evidence="2">The sequence shown here is derived from an EMBL/GenBank/DDBJ whole genome shotgun (WGS) entry which is preliminary data.</text>
</comment>